<gene>
    <name evidence="2" type="ORF">MOP44_16750</name>
</gene>
<dbReference type="Pfam" id="PF13519">
    <property type="entry name" value="VWA_2"/>
    <property type="match status" value="1"/>
</dbReference>
<protein>
    <submittedName>
        <fullName evidence="2">VWA domain-containing protein</fullName>
    </submittedName>
</protein>
<keyword evidence="3" id="KW-1185">Reference proteome</keyword>
<organism evidence="2 3">
    <name type="scientific">Occallatibacter riparius</name>
    <dbReference type="NCBI Taxonomy" id="1002689"/>
    <lineage>
        <taxon>Bacteria</taxon>
        <taxon>Pseudomonadati</taxon>
        <taxon>Acidobacteriota</taxon>
        <taxon>Terriglobia</taxon>
        <taxon>Terriglobales</taxon>
        <taxon>Acidobacteriaceae</taxon>
        <taxon>Occallatibacter</taxon>
    </lineage>
</organism>
<dbReference type="EMBL" id="CP093313">
    <property type="protein sequence ID" value="UWZ82221.1"/>
    <property type="molecule type" value="Genomic_DNA"/>
</dbReference>
<evidence type="ECO:0000313" key="2">
    <source>
        <dbReference type="EMBL" id="UWZ82221.1"/>
    </source>
</evidence>
<accession>A0A9J7BLY5</accession>
<dbReference type="SUPFAM" id="SSF53300">
    <property type="entry name" value="vWA-like"/>
    <property type="match status" value="1"/>
</dbReference>
<evidence type="ECO:0000313" key="3">
    <source>
        <dbReference type="Proteomes" id="UP001059380"/>
    </source>
</evidence>
<dbReference type="InterPro" id="IPR002035">
    <property type="entry name" value="VWF_A"/>
</dbReference>
<dbReference type="KEGG" id="orp:MOP44_16750"/>
<dbReference type="Gene3D" id="3.40.50.410">
    <property type="entry name" value="von Willebrand factor, type A domain"/>
    <property type="match status" value="1"/>
</dbReference>
<dbReference type="InterPro" id="IPR036465">
    <property type="entry name" value="vWFA_dom_sf"/>
</dbReference>
<name>A0A9J7BLY5_9BACT</name>
<proteinExistence type="predicted"/>
<dbReference type="AlphaFoldDB" id="A0A9J7BLY5"/>
<dbReference type="RefSeq" id="WP_260791368.1">
    <property type="nucleotide sequence ID" value="NZ_CP093313.1"/>
</dbReference>
<reference evidence="2" key="1">
    <citation type="submission" date="2021-04" db="EMBL/GenBank/DDBJ databases">
        <title>Phylogenetic analysis of Acidobacteriaceae.</title>
        <authorList>
            <person name="Qiu L."/>
            <person name="Zhang Q."/>
        </authorList>
    </citation>
    <scope>NUCLEOTIDE SEQUENCE</scope>
    <source>
        <strain evidence="2">DSM 25168</strain>
    </source>
</reference>
<feature type="domain" description="VWFA" evidence="1">
    <location>
        <begin position="91"/>
        <end position="200"/>
    </location>
</feature>
<dbReference type="CDD" id="cd00198">
    <property type="entry name" value="vWFA"/>
    <property type="match status" value="1"/>
</dbReference>
<sequence length="325" mass="34984">MRVPHLLIIAISLCTFIGLAQKPPRSDAGTASKPLSATSDPWPLTDLNVLVLDKQKQPQPQTDRTAFQILEDGTPQTILSLSGSDTPVSLALLIDLSGSACPVQIEPNATCKGHDPVIDSLVDLVTSLPSGSEVMLATFSDQANLNLTFSPASAFQSGIFDNLKAHGGSAVYDALVATETYFAKNAKFKRRAIVLISDGEDDASMLNFEQLLFRISYPSSPIIYAINTASGHPGDYSGSELRFSARALRILTEFSGGIVAPAYDRKKNPIGVKAIAWAIHNQFALQYSSANTSGNGKVRKVKIRMPQDTSKAALRYFQQYVAPIP</sequence>
<dbReference type="Proteomes" id="UP001059380">
    <property type="component" value="Chromosome"/>
</dbReference>
<evidence type="ECO:0000259" key="1">
    <source>
        <dbReference type="Pfam" id="PF13519"/>
    </source>
</evidence>